<evidence type="ECO:0000256" key="2">
    <source>
        <dbReference type="SAM" id="Phobius"/>
    </source>
</evidence>
<dbReference type="Proteomes" id="UP001596266">
    <property type="component" value="Unassembled WGS sequence"/>
</dbReference>
<proteinExistence type="predicted"/>
<dbReference type="EMBL" id="JBHSUA010000015">
    <property type="protein sequence ID" value="MFC6396800.1"/>
    <property type="molecule type" value="Genomic_DNA"/>
</dbReference>
<gene>
    <name evidence="3" type="ORF">ACFP57_07350</name>
</gene>
<feature type="transmembrane region" description="Helical" evidence="2">
    <location>
        <begin position="214"/>
        <end position="239"/>
    </location>
</feature>
<keyword evidence="2" id="KW-0472">Membrane</keyword>
<keyword evidence="2" id="KW-0812">Transmembrane</keyword>
<keyword evidence="2" id="KW-1133">Transmembrane helix</keyword>
<feature type="transmembrane region" description="Helical" evidence="2">
    <location>
        <begin position="246"/>
        <end position="268"/>
    </location>
</feature>
<sequence length="495" mass="52574">MSLPALEPRSRLSPLLPPSLPPPSITHRRVPERQVARRTKSSSADEPSWWPVALVFSAVAGFGSALSLHLHASLRTGMDLAIFDQAVRALSQGEAPVSAIKGGMNLWGDHFHPAIVLLAPLYWVFDDPRALLVAQAVMVAAAAAILVRSGQQTLGKHGGRADGTAVTSGLCLGASMGVQGALSFDFHEVALAAVPLALSMASLIAHRWTAAVWWSLPLVLVKEDMGLYVIGIALVLAWYRQWRRAVSLAVLALVWTFAVVRLVIPAIAGHAWTYAGGLTRGPLELSAAFGSSLVSAHGIGLTAVALLLACGFWALRSPLVLVALPITLARSVAGGHLASLGFHYDLLAQIICFFATVDALGRIDSRRTGTAMRFMSVVAIFSLVFGPFSWRLVTSSHDGHRPSQAADALAVVPLKAPVGVDPSLAAHASPDHPITQVVGPSELVSEALVADWVVLDQRSRHFGGAGWVEPRVRELGSLGFEPVRTAGDFVVLHRR</sequence>
<accession>A0ABW1X0B6</accession>
<feature type="transmembrane region" description="Helical" evidence="2">
    <location>
        <begin position="48"/>
        <end position="68"/>
    </location>
</feature>
<comment type="caution">
    <text evidence="3">The sequence shown here is derived from an EMBL/GenBank/DDBJ whole genome shotgun (WGS) entry which is preliminary data.</text>
</comment>
<organism evidence="3 4">
    <name type="scientific">Luteococcus sanguinis</name>
    <dbReference type="NCBI Taxonomy" id="174038"/>
    <lineage>
        <taxon>Bacteria</taxon>
        <taxon>Bacillati</taxon>
        <taxon>Actinomycetota</taxon>
        <taxon>Actinomycetes</taxon>
        <taxon>Propionibacteriales</taxon>
        <taxon>Propionibacteriaceae</taxon>
        <taxon>Luteococcus</taxon>
    </lineage>
</organism>
<evidence type="ECO:0000313" key="3">
    <source>
        <dbReference type="EMBL" id="MFC6396800.1"/>
    </source>
</evidence>
<dbReference type="RefSeq" id="WP_343884201.1">
    <property type="nucleotide sequence ID" value="NZ_BAAAKI010000001.1"/>
</dbReference>
<feature type="transmembrane region" description="Helical" evidence="2">
    <location>
        <begin position="346"/>
        <end position="363"/>
    </location>
</feature>
<feature type="transmembrane region" description="Helical" evidence="2">
    <location>
        <begin position="375"/>
        <end position="393"/>
    </location>
</feature>
<evidence type="ECO:0000313" key="4">
    <source>
        <dbReference type="Proteomes" id="UP001596266"/>
    </source>
</evidence>
<dbReference type="Pfam" id="PF09852">
    <property type="entry name" value="DUF2079"/>
    <property type="match status" value="1"/>
</dbReference>
<feature type="transmembrane region" description="Helical" evidence="2">
    <location>
        <begin position="288"/>
        <end position="312"/>
    </location>
</feature>
<feature type="transmembrane region" description="Helical" evidence="2">
    <location>
        <begin position="189"/>
        <end position="208"/>
    </location>
</feature>
<feature type="region of interest" description="Disordered" evidence="1">
    <location>
        <begin position="1"/>
        <end position="41"/>
    </location>
</feature>
<feature type="compositionally biased region" description="Pro residues" evidence="1">
    <location>
        <begin position="15"/>
        <end position="24"/>
    </location>
</feature>
<dbReference type="InterPro" id="IPR018650">
    <property type="entry name" value="STSV1_Orf64"/>
</dbReference>
<name>A0ABW1X0B6_9ACTN</name>
<reference evidence="4" key="1">
    <citation type="journal article" date="2019" name="Int. J. Syst. Evol. Microbiol.">
        <title>The Global Catalogue of Microorganisms (GCM) 10K type strain sequencing project: providing services to taxonomists for standard genome sequencing and annotation.</title>
        <authorList>
            <consortium name="The Broad Institute Genomics Platform"/>
            <consortium name="The Broad Institute Genome Sequencing Center for Infectious Disease"/>
            <person name="Wu L."/>
            <person name="Ma J."/>
        </authorList>
    </citation>
    <scope>NUCLEOTIDE SEQUENCE [LARGE SCALE GENOMIC DNA]</scope>
    <source>
        <strain evidence="4">CGMCC 1.15277</strain>
    </source>
</reference>
<keyword evidence="4" id="KW-1185">Reference proteome</keyword>
<feature type="compositionally biased region" description="Low complexity" evidence="1">
    <location>
        <begin position="1"/>
        <end position="14"/>
    </location>
</feature>
<evidence type="ECO:0000256" key="1">
    <source>
        <dbReference type="SAM" id="MobiDB-lite"/>
    </source>
</evidence>
<protein>
    <submittedName>
        <fullName evidence="3">DUF2079 domain-containing protein</fullName>
    </submittedName>
</protein>